<evidence type="ECO:0000256" key="9">
    <source>
        <dbReference type="ARBA" id="ARBA00023002"/>
    </source>
</evidence>
<evidence type="ECO:0000256" key="14">
    <source>
        <dbReference type="SAM" id="MobiDB-lite"/>
    </source>
</evidence>
<evidence type="ECO:0000256" key="1">
    <source>
        <dbReference type="ARBA" id="ARBA00001970"/>
    </source>
</evidence>
<dbReference type="PANTHER" id="PTHR14239:SF0">
    <property type="entry name" value="F420-DEPENDENT NADP REDUCTASE"/>
    <property type="match status" value="1"/>
</dbReference>
<feature type="domain" description="Pyrroline-5-carboxylate reductase catalytic N-terminal" evidence="17">
    <location>
        <begin position="23"/>
        <end position="120"/>
    </location>
</feature>
<gene>
    <name evidence="18" type="ORF">C0Q70_20862</name>
</gene>
<keyword evidence="8 15" id="KW-1133">Transmembrane helix</keyword>
<keyword evidence="11 15" id="KW-0472">Membrane</keyword>
<dbReference type="SUPFAM" id="SSF51735">
    <property type="entry name" value="NAD(P)-binding Rossmann-fold domains"/>
    <property type="match status" value="1"/>
</dbReference>
<dbReference type="Proteomes" id="UP000245119">
    <property type="component" value="Linkage Group LG14"/>
</dbReference>
<feature type="transmembrane region" description="Helical" evidence="15">
    <location>
        <begin position="215"/>
        <end position="234"/>
    </location>
</feature>
<dbReference type="GO" id="GO:0010008">
    <property type="term" value="C:endosome membrane"/>
    <property type="evidence" value="ECO:0007669"/>
    <property type="project" value="UniProtKB-SubCell"/>
</dbReference>
<keyword evidence="10" id="KW-0186">Copper</keyword>
<dbReference type="InterPro" id="IPR028939">
    <property type="entry name" value="P5C_Rdtase_cat_N"/>
</dbReference>
<dbReference type="AlphaFoldDB" id="A0A2T7NAW5"/>
<dbReference type="InterPro" id="IPR036291">
    <property type="entry name" value="NAD(P)-bd_dom_sf"/>
</dbReference>
<feature type="transmembrane region" description="Helical" evidence="15">
    <location>
        <begin position="434"/>
        <end position="459"/>
    </location>
</feature>
<feature type="transmembrane region" description="Helical" evidence="15">
    <location>
        <begin position="361"/>
        <end position="381"/>
    </location>
</feature>
<dbReference type="InterPro" id="IPR013130">
    <property type="entry name" value="Fe3_Rdtase_TM_dom"/>
</dbReference>
<feature type="transmembrane region" description="Helical" evidence="15">
    <location>
        <begin position="301"/>
        <end position="320"/>
    </location>
</feature>
<evidence type="ECO:0000256" key="10">
    <source>
        <dbReference type="ARBA" id="ARBA00023008"/>
    </source>
</evidence>
<feature type="transmembrane region" description="Helical" evidence="15">
    <location>
        <begin position="254"/>
        <end position="280"/>
    </location>
</feature>
<comment type="caution">
    <text evidence="18">The sequence shown here is derived from an EMBL/GenBank/DDBJ whole genome shotgun (WGS) entry which is preliminary data.</text>
</comment>
<keyword evidence="9" id="KW-0560">Oxidoreductase</keyword>
<sequence>MILFLFLKQEVGATKANEVNVRKVGILGTGNFASAIAQRLALAGYDVTVASRRPEDRKLTLRSDVCLSSLQSAIHLTSVSECLERCHVVIVALHHEHFTSFFTPEVAQKAAGKILVDVSNRSTRGVQPSNAKLLSSLVPGAHVVKAFNTLSAYVLESETAGGSRMVCVAGDDAEARVVVCSLARDLGFECQESGGLESAWQLEESVLTVFPEWRVAAVIAGIVLAFWALFAITREHLVGTTSWSQFPVKTMNKVFGACALTELALTYLAGTCAAFLQIYNGTKHKRFPRWLDAWLKARKQLGLLAFGQAVVHAILSALLLSPTYVKSWYAPDALRVIVPVNQTGDIVVDLSKAWMTWNSELSLLVGVLAIVLMGMLAVTSLPSVTRIMNWAEWRFVQSGLGYVMLTLATSHLYAMSLHKWVRAGLPIILFRLSFMSIVLPTTVIALRIITLLPCVDNYIQRIRRGWERKTLSSSSDPAHGAENGSTSSKQAARTSAEVKSGASLGTGPTVVSNSETEARNSQTVGAETLV</sequence>
<evidence type="ECO:0000313" key="18">
    <source>
        <dbReference type="EMBL" id="PVD18313.1"/>
    </source>
</evidence>
<dbReference type="Pfam" id="PF03807">
    <property type="entry name" value="F420_oxidored"/>
    <property type="match status" value="1"/>
</dbReference>
<evidence type="ECO:0000256" key="7">
    <source>
        <dbReference type="ARBA" id="ARBA00022753"/>
    </source>
</evidence>
<keyword evidence="5" id="KW-0813">Transport</keyword>
<comment type="cofactor">
    <cofactor evidence="1">
        <name>heme b</name>
        <dbReference type="ChEBI" id="CHEBI:60344"/>
    </cofactor>
</comment>
<dbReference type="Pfam" id="PF01794">
    <property type="entry name" value="Ferric_reduct"/>
    <property type="match status" value="1"/>
</dbReference>
<dbReference type="InterPro" id="IPR051267">
    <property type="entry name" value="STEAP_metalloreductase"/>
</dbReference>
<organism evidence="18 19">
    <name type="scientific">Pomacea canaliculata</name>
    <name type="common">Golden apple snail</name>
    <dbReference type="NCBI Taxonomy" id="400727"/>
    <lineage>
        <taxon>Eukaryota</taxon>
        <taxon>Metazoa</taxon>
        <taxon>Spiralia</taxon>
        <taxon>Lophotrochozoa</taxon>
        <taxon>Mollusca</taxon>
        <taxon>Gastropoda</taxon>
        <taxon>Caenogastropoda</taxon>
        <taxon>Architaenioglossa</taxon>
        <taxon>Ampullarioidea</taxon>
        <taxon>Ampullariidae</taxon>
        <taxon>Pomacea</taxon>
    </lineage>
</organism>
<name>A0A2T7NAW5_POMCA</name>
<evidence type="ECO:0000313" key="19">
    <source>
        <dbReference type="Proteomes" id="UP000245119"/>
    </source>
</evidence>
<evidence type="ECO:0000256" key="6">
    <source>
        <dbReference type="ARBA" id="ARBA00022692"/>
    </source>
</evidence>
<keyword evidence="5" id="KW-0408">Iron</keyword>
<keyword evidence="5" id="KW-0410">Iron transport</keyword>
<evidence type="ECO:0008006" key="20">
    <source>
        <dbReference type="Google" id="ProtNLM"/>
    </source>
</evidence>
<dbReference type="GO" id="GO:0006826">
    <property type="term" value="P:iron ion transport"/>
    <property type="evidence" value="ECO:0007669"/>
    <property type="project" value="UniProtKB-KW"/>
</dbReference>
<evidence type="ECO:0000259" key="16">
    <source>
        <dbReference type="Pfam" id="PF01794"/>
    </source>
</evidence>
<reference evidence="18 19" key="1">
    <citation type="submission" date="2018-04" db="EMBL/GenBank/DDBJ databases">
        <title>The genome of golden apple snail Pomacea canaliculata provides insight into stress tolerance and invasive adaptation.</title>
        <authorList>
            <person name="Liu C."/>
            <person name="Liu B."/>
            <person name="Ren Y."/>
            <person name="Zhang Y."/>
            <person name="Wang H."/>
            <person name="Li S."/>
            <person name="Jiang F."/>
            <person name="Yin L."/>
            <person name="Zhang G."/>
            <person name="Qian W."/>
            <person name="Fan W."/>
        </authorList>
    </citation>
    <scope>NUCLEOTIDE SEQUENCE [LARGE SCALE GENOMIC DNA]</scope>
    <source>
        <strain evidence="18">SZHN2017</strain>
        <tissue evidence="18">Muscle</tissue>
    </source>
</reference>
<dbReference type="Gene3D" id="3.40.50.720">
    <property type="entry name" value="NAD(P)-binding Rossmann-like Domain"/>
    <property type="match status" value="1"/>
</dbReference>
<evidence type="ECO:0000256" key="12">
    <source>
        <dbReference type="ARBA" id="ARBA00048958"/>
    </source>
</evidence>
<evidence type="ECO:0000259" key="17">
    <source>
        <dbReference type="Pfam" id="PF03807"/>
    </source>
</evidence>
<comment type="similarity">
    <text evidence="4">Belongs to the STEAP family.</text>
</comment>
<dbReference type="STRING" id="400727.A0A2T7NAW5"/>
<dbReference type="GO" id="GO:0015677">
    <property type="term" value="P:copper ion import"/>
    <property type="evidence" value="ECO:0007669"/>
    <property type="project" value="TreeGrafter"/>
</dbReference>
<accession>A0A2T7NAW5</accession>
<evidence type="ECO:0000256" key="11">
    <source>
        <dbReference type="ARBA" id="ARBA00023136"/>
    </source>
</evidence>
<evidence type="ECO:0000256" key="15">
    <source>
        <dbReference type="SAM" id="Phobius"/>
    </source>
</evidence>
<feature type="compositionally biased region" description="Polar residues" evidence="14">
    <location>
        <begin position="509"/>
        <end position="530"/>
    </location>
</feature>
<evidence type="ECO:0000256" key="3">
    <source>
        <dbReference type="ARBA" id="ARBA00004337"/>
    </source>
</evidence>
<feature type="transmembrane region" description="Helical" evidence="15">
    <location>
        <begin position="393"/>
        <end position="414"/>
    </location>
</feature>
<proteinExistence type="inferred from homology"/>
<evidence type="ECO:0000256" key="2">
    <source>
        <dbReference type="ARBA" id="ARBA00001974"/>
    </source>
</evidence>
<evidence type="ECO:0000256" key="13">
    <source>
        <dbReference type="ARBA" id="ARBA00049387"/>
    </source>
</evidence>
<evidence type="ECO:0000256" key="8">
    <source>
        <dbReference type="ARBA" id="ARBA00022989"/>
    </source>
</evidence>
<dbReference type="OrthoDB" id="550646at2759"/>
<keyword evidence="19" id="KW-1185">Reference proteome</keyword>
<feature type="compositionally biased region" description="Polar residues" evidence="14">
    <location>
        <begin position="483"/>
        <end position="493"/>
    </location>
</feature>
<dbReference type="GO" id="GO:0005886">
    <property type="term" value="C:plasma membrane"/>
    <property type="evidence" value="ECO:0007669"/>
    <property type="project" value="TreeGrafter"/>
</dbReference>
<keyword evidence="5" id="KW-0406">Ion transport</keyword>
<evidence type="ECO:0000256" key="4">
    <source>
        <dbReference type="ARBA" id="ARBA00007729"/>
    </source>
</evidence>
<feature type="region of interest" description="Disordered" evidence="14">
    <location>
        <begin position="470"/>
        <end position="530"/>
    </location>
</feature>
<evidence type="ECO:0000256" key="5">
    <source>
        <dbReference type="ARBA" id="ARBA00022496"/>
    </source>
</evidence>
<dbReference type="PANTHER" id="PTHR14239">
    <property type="entry name" value="DUDULIN-RELATED"/>
    <property type="match status" value="1"/>
</dbReference>
<comment type="catalytic activity">
    <reaction evidence="13">
        <text>2 Fe(2+) + NADP(+) + H(+) = 2 Fe(3+) + NADPH</text>
        <dbReference type="Rhea" id="RHEA:71767"/>
        <dbReference type="ChEBI" id="CHEBI:15378"/>
        <dbReference type="ChEBI" id="CHEBI:29033"/>
        <dbReference type="ChEBI" id="CHEBI:29034"/>
        <dbReference type="ChEBI" id="CHEBI:57783"/>
        <dbReference type="ChEBI" id="CHEBI:58349"/>
    </reaction>
    <physiologicalReaction direction="right-to-left" evidence="13">
        <dbReference type="Rhea" id="RHEA:71769"/>
    </physiologicalReaction>
</comment>
<keyword evidence="6 15" id="KW-0812">Transmembrane</keyword>
<protein>
    <recommendedName>
        <fullName evidence="20">Pyrroline-5-carboxylate reductase catalytic N-terminal domain-containing protein</fullName>
    </recommendedName>
</protein>
<comment type="catalytic activity">
    <reaction evidence="12">
        <text>2 Cu(+) + NADP(+) + H(+) = 2 Cu(2+) + NADPH</text>
        <dbReference type="Rhea" id="RHEA:71771"/>
        <dbReference type="ChEBI" id="CHEBI:15378"/>
        <dbReference type="ChEBI" id="CHEBI:29036"/>
        <dbReference type="ChEBI" id="CHEBI:49552"/>
        <dbReference type="ChEBI" id="CHEBI:57783"/>
        <dbReference type="ChEBI" id="CHEBI:58349"/>
    </reaction>
    <physiologicalReaction direction="right-to-left" evidence="12">
        <dbReference type="Rhea" id="RHEA:71773"/>
    </physiologicalReaction>
</comment>
<dbReference type="EMBL" id="PZQS01000014">
    <property type="protein sequence ID" value="PVD18313.1"/>
    <property type="molecule type" value="Genomic_DNA"/>
</dbReference>
<comment type="cofactor">
    <cofactor evidence="2">
        <name>FAD</name>
        <dbReference type="ChEBI" id="CHEBI:57692"/>
    </cofactor>
</comment>
<comment type="subcellular location">
    <subcellularLocation>
        <location evidence="3">Endosome membrane</location>
        <topology evidence="3">Multi-pass membrane protein</topology>
    </subcellularLocation>
</comment>
<keyword evidence="7" id="KW-0967">Endosome</keyword>
<dbReference type="GO" id="GO:0052851">
    <property type="term" value="F:ferric-chelate reductase (NADPH) activity"/>
    <property type="evidence" value="ECO:0007669"/>
    <property type="project" value="TreeGrafter"/>
</dbReference>
<feature type="domain" description="Ferric oxidoreductase" evidence="16">
    <location>
        <begin position="256"/>
        <end position="407"/>
    </location>
</feature>
<dbReference type="GO" id="GO:0008823">
    <property type="term" value="F:cupric reductase (NADH) activity"/>
    <property type="evidence" value="ECO:0007669"/>
    <property type="project" value="TreeGrafter"/>
</dbReference>